<proteinExistence type="predicted"/>
<accession>A1RV57</accession>
<feature type="domain" description="DJ-1/PfpI" evidence="1">
    <location>
        <begin position="4"/>
        <end position="171"/>
    </location>
</feature>
<dbReference type="Proteomes" id="UP000002595">
    <property type="component" value="Chromosome"/>
</dbReference>
<dbReference type="PANTHER" id="PTHR48094">
    <property type="entry name" value="PROTEIN/NUCLEIC ACID DEGLYCASE DJ-1-RELATED"/>
    <property type="match status" value="1"/>
</dbReference>
<evidence type="ECO:0000259" key="1">
    <source>
        <dbReference type="Pfam" id="PF01965"/>
    </source>
</evidence>
<evidence type="ECO:0000313" key="3">
    <source>
        <dbReference type="Proteomes" id="UP000002595"/>
    </source>
</evidence>
<dbReference type="InterPro" id="IPR002818">
    <property type="entry name" value="DJ-1/PfpI"/>
</dbReference>
<dbReference type="EMBL" id="CP000504">
    <property type="protein sequence ID" value="ABL88839.1"/>
    <property type="molecule type" value="Genomic_DNA"/>
</dbReference>
<name>A1RV57_PYRIL</name>
<sequence>MPNALIYIIDITKREEYSTLKNFIAKAGFTTKTAIGSRDVNANYDIDLMNIAKESVDRLAEEFDLLALVGGYKIYYYVLRKRPPLKIWDLNIDLNVLNTMVESFSKNGKLLVAPLAVPAYLAQLGLLKGRNATVYPTTELVKILKENGVNFINENIVKDKNIITVKDITTIGEKEFLGAFREAT</sequence>
<reference evidence="2" key="1">
    <citation type="submission" date="2006-12" db="EMBL/GenBank/DDBJ databases">
        <title>Complete sequence of Pyrobaculum islandicum DSM 4184.</title>
        <authorList>
            <person name="Copeland A."/>
            <person name="Lucas S."/>
            <person name="Lapidus A."/>
            <person name="Barry K."/>
            <person name="Detter J.C."/>
            <person name="Glavina del Rio T."/>
            <person name="Dalin E."/>
            <person name="Tice H."/>
            <person name="Pitluck S."/>
            <person name="Meincke L."/>
            <person name="Brettin T."/>
            <person name="Bruce D."/>
            <person name="Han C."/>
            <person name="Tapia R."/>
            <person name="Gilna P."/>
            <person name="Schmutz J."/>
            <person name="Larimer F."/>
            <person name="Land M."/>
            <person name="Hauser L."/>
            <person name="Kyrpides N."/>
            <person name="Mikhailova N."/>
            <person name="Cozen A.E."/>
            <person name="Fitz-Gibbon S.T."/>
            <person name="House C.H."/>
            <person name="Saltikov C."/>
            <person name="Lowe T."/>
            <person name="Richardson P."/>
        </authorList>
    </citation>
    <scope>NUCLEOTIDE SEQUENCE [LARGE SCALE GENOMIC DNA]</scope>
    <source>
        <strain evidence="2">DSM 4184</strain>
    </source>
</reference>
<keyword evidence="3" id="KW-1185">Reference proteome</keyword>
<gene>
    <name evidence="2" type="ordered locus">Pisl_1688</name>
</gene>
<dbReference type="STRING" id="384616.Pisl_1688"/>
<organism evidence="2 3">
    <name type="scientific">Pyrobaculum islandicum (strain DSM 4184 / JCM 9189 / GEO3)</name>
    <dbReference type="NCBI Taxonomy" id="384616"/>
    <lineage>
        <taxon>Archaea</taxon>
        <taxon>Thermoproteota</taxon>
        <taxon>Thermoprotei</taxon>
        <taxon>Thermoproteales</taxon>
        <taxon>Thermoproteaceae</taxon>
        <taxon>Pyrobaculum</taxon>
    </lineage>
</organism>
<dbReference type="RefSeq" id="WP_011763414.1">
    <property type="nucleotide sequence ID" value="NC_008701.1"/>
</dbReference>
<dbReference type="HOGENOM" id="CLU_1536745_0_0_2"/>
<dbReference type="KEGG" id="pis:Pisl_1688"/>
<dbReference type="Pfam" id="PF01965">
    <property type="entry name" value="DJ-1_PfpI"/>
    <property type="match status" value="1"/>
</dbReference>
<dbReference type="InterPro" id="IPR029062">
    <property type="entry name" value="Class_I_gatase-like"/>
</dbReference>
<dbReference type="PANTHER" id="PTHR48094:SF12">
    <property type="entry name" value="PARKINSON DISEASE PROTEIN 7 HOMOLOG"/>
    <property type="match status" value="1"/>
</dbReference>
<evidence type="ECO:0000313" key="2">
    <source>
        <dbReference type="EMBL" id="ABL88839.1"/>
    </source>
</evidence>
<dbReference type="GO" id="GO:0005737">
    <property type="term" value="C:cytoplasm"/>
    <property type="evidence" value="ECO:0007669"/>
    <property type="project" value="TreeGrafter"/>
</dbReference>
<dbReference type="Gene3D" id="3.40.50.880">
    <property type="match status" value="1"/>
</dbReference>
<dbReference type="GeneID" id="4617118"/>
<dbReference type="eggNOG" id="arCOG00769">
    <property type="taxonomic scope" value="Archaea"/>
</dbReference>
<dbReference type="InterPro" id="IPR050325">
    <property type="entry name" value="Prot/Nucl_acid_deglycase"/>
</dbReference>
<protein>
    <recommendedName>
        <fullName evidence="1">DJ-1/PfpI domain-containing protein</fullName>
    </recommendedName>
</protein>
<dbReference type="OrthoDB" id="26509at2157"/>
<dbReference type="AlphaFoldDB" id="A1RV57"/>
<dbReference type="SUPFAM" id="SSF52317">
    <property type="entry name" value="Class I glutamine amidotransferase-like"/>
    <property type="match status" value="1"/>
</dbReference>